<accession>A0A418VNZ1</accession>
<evidence type="ECO:0000313" key="2">
    <source>
        <dbReference type="EMBL" id="RJF77891.1"/>
    </source>
</evidence>
<dbReference type="AlphaFoldDB" id="A0A418VNZ1"/>
<dbReference type="Proteomes" id="UP000285523">
    <property type="component" value="Unassembled WGS sequence"/>
</dbReference>
<dbReference type="OrthoDB" id="8256430at2"/>
<proteinExistence type="predicted"/>
<feature type="region of interest" description="Disordered" evidence="1">
    <location>
        <begin position="14"/>
        <end position="40"/>
    </location>
</feature>
<sequence>MPGLVPGIHALLSRGEGVDGRDKPGYDVRDRLWPNTERGSRHPFAKTLEAATLAWYRCSLATDHRHDHRRRPRPQPSNFGRPGGSAPHPRAGLV</sequence>
<feature type="region of interest" description="Disordered" evidence="1">
    <location>
        <begin position="62"/>
        <end position="94"/>
    </location>
</feature>
<evidence type="ECO:0000256" key="1">
    <source>
        <dbReference type="SAM" id="MobiDB-lite"/>
    </source>
</evidence>
<comment type="caution">
    <text evidence="2">The sequence shown here is derived from an EMBL/GenBank/DDBJ whole genome shotgun (WGS) entry which is preliminary data.</text>
</comment>
<dbReference type="EMBL" id="QYYD01000002">
    <property type="protein sequence ID" value="RJF77891.1"/>
    <property type="molecule type" value="Genomic_DNA"/>
</dbReference>
<feature type="compositionally biased region" description="Basic and acidic residues" evidence="1">
    <location>
        <begin position="16"/>
        <end position="32"/>
    </location>
</feature>
<name>A0A418VNZ1_RHOPL</name>
<gene>
    <name evidence="2" type="ORF">D4Q52_03070</name>
</gene>
<organism evidence="2 3">
    <name type="scientific">Rhodopseudomonas palustris</name>
    <dbReference type="NCBI Taxonomy" id="1076"/>
    <lineage>
        <taxon>Bacteria</taxon>
        <taxon>Pseudomonadati</taxon>
        <taxon>Pseudomonadota</taxon>
        <taxon>Alphaproteobacteria</taxon>
        <taxon>Hyphomicrobiales</taxon>
        <taxon>Nitrobacteraceae</taxon>
        <taxon>Rhodopseudomonas</taxon>
    </lineage>
</organism>
<evidence type="ECO:0000313" key="3">
    <source>
        <dbReference type="Proteomes" id="UP000285523"/>
    </source>
</evidence>
<reference evidence="2 3" key="1">
    <citation type="submission" date="2018-09" db="EMBL/GenBank/DDBJ databases">
        <title>Draft genome sequence of Rhodopseudomonas palustris 2.1.18.</title>
        <authorList>
            <person name="Robertson S.L."/>
            <person name="Meyer T.E."/>
            <person name="Kyndt J.A."/>
        </authorList>
    </citation>
    <scope>NUCLEOTIDE SEQUENCE [LARGE SCALE GENOMIC DNA]</scope>
    <source>
        <strain evidence="2 3">2.1.18</strain>
    </source>
</reference>
<protein>
    <submittedName>
        <fullName evidence="2">Uncharacterized protein</fullName>
    </submittedName>
</protein>